<accession>U2YRS7</accession>
<dbReference type="InterPro" id="IPR035986">
    <property type="entry name" value="PKD_dom_sf"/>
</dbReference>
<evidence type="ECO:0000259" key="3">
    <source>
        <dbReference type="PROSITE" id="PS50093"/>
    </source>
</evidence>
<feature type="transmembrane region" description="Helical" evidence="2">
    <location>
        <begin position="1332"/>
        <end position="1351"/>
    </location>
</feature>
<dbReference type="Gene3D" id="2.60.40.10">
    <property type="entry name" value="Immunoglobulins"/>
    <property type="match status" value="1"/>
</dbReference>
<feature type="compositionally biased region" description="Low complexity" evidence="1">
    <location>
        <begin position="1309"/>
        <end position="1324"/>
    </location>
</feature>
<reference evidence="4 5" key="1">
    <citation type="submission" date="2013-09" db="EMBL/GenBank/DDBJ databases">
        <title>Whole genome sequencing of Halarchaeum acidiphilum strain MH1-52-1.</title>
        <authorList>
            <person name="Shimane Y."/>
            <person name="Minegishi H."/>
            <person name="Nishi S."/>
            <person name="Echigo A."/>
            <person name="Shuto A."/>
            <person name="Konishi M."/>
            <person name="Ito T."/>
            <person name="Ohkuma M."/>
            <person name="Ohta Y."/>
            <person name="Nagano Y."/>
            <person name="Tsubouchi T."/>
            <person name="Mori K."/>
            <person name="Usui K."/>
            <person name="Kamekura M."/>
            <person name="Usami R."/>
            <person name="Takaki Y."/>
            <person name="Hatada Y."/>
        </authorList>
    </citation>
    <scope>NUCLEOTIDE SEQUENCE [LARGE SCALE GENOMIC DNA]</scope>
    <source>
        <strain evidence="4 5">JCM 16109</strain>
    </source>
</reference>
<dbReference type="SUPFAM" id="SSF89372">
    <property type="entry name" value="Fucose-specific lectin"/>
    <property type="match status" value="1"/>
</dbReference>
<dbReference type="SUPFAM" id="SSF49299">
    <property type="entry name" value="PKD domain"/>
    <property type="match status" value="1"/>
</dbReference>
<dbReference type="SMART" id="SM00089">
    <property type="entry name" value="PKD"/>
    <property type="match status" value="3"/>
</dbReference>
<feature type="region of interest" description="Disordered" evidence="1">
    <location>
        <begin position="1194"/>
        <end position="1326"/>
    </location>
</feature>
<sequence length="1356" mass="138347">MSRVTLATSRTIAMVVLLVGSLASGGVGGVVAASGSGDATGAVQFGYVSSSTESVTLVTESGATIDTGVSAEVVGKGGDVDGDGYVEVPYVTDQQTLGVVDRTGEREQLADNAKKTKTKMAVGDLNGDGTPAVYYVRRTSSGNERLSRAYDNGTTEPVVSTDTAANAALGVADITGDGVPEIVFVGSSDGLKYYNETGDGVVKFYTSGIGSNSGLGVGAPRDFDGDGVARVPFVDGSNNALLAAPKGTDANVTTVVEGGVAKHTVAGVDWTDDSGVEFLYEAKGSANTVKWASLNGTTGTVTDASRNDIVTTNDGGVAWMPDAPLTVSNATLTNESGTLAFSVKANEKLQSIDAAVTGPNGSEHSVALDGFDATASDGTWWTYNATYAPDEDGNYTATVSGATSEGGIDWRGNQSDDATVVTRFNVTDLNATAAPDQRLGITFNATKELDSVTIDASGPSNATLGLSNFSTNESAPPYTYTGQYDANAGGNYTVTLTRATSEDGQVDDDELTANATLPIFEVDNATLNASGNRALRASFNATQSVADASISLDGPTNTTLDFADFTQTASEPYRYAETVNTTADGDYAFTVSDATSEGGIDWRGNRSDDATVDVRFDVTDLNATAAPNQRLEISFNATKELDSVTIDASGPSNATLGLSNFATNESAPPYTYTGDYDPDTGGNYTVTLTRATSEDGQVDDDELTANATLPTFEVDNATLNASADGDLRAAFDASRPVADASLSLDGPTNTTLDFADFTQVASEPYRYAETVNTTADGDYAFTVSDATSEGGIDWRGNRSDDATVVVRFNVTDLNATAAPDQRLDIAFNSTGKLSGATIDVSGPSNATLGLSNFATSDSAPPYTYTGQYDANAGGNYTVTLTRATSEDGQVDDGNLVANATLPTFEVDNATLNASADGDLRAAFDATQSVADASLSLDGPTNTTLDFADFTQAGSEPYRYAEAVNASADGNYTFAVSRATSESGIEWRGNASATAAVDDRRPRIRNATLADATDANGAVNATDRVTVGATVSGDVAGVRADLSAFDAGTVALTAVDDGTYRTTTDVGNASAMANGPASVTVTARDGQGSTDSARTTALTRDTTPPTVTLNASRNVSVNATATFEPETANDGVTRIVAYAWTFGDGAHATGESVSHGYDAVGNETATLAATDAAGNVGTAALNVSVTAAATNATNATNATEGSGNDANTDDDDGGGGYVSDDDDGGGGYVSDDDDDGGGYVPSTETTSESTATDANSTPTANATTTTTASESMTTATESAASDPTGSESEAPSDGDTGTPNPATAEGTTNGTPVSETPGTPSETTPAARTAGPGLIPLWVLLVLCLIVALLIARRRWS</sequence>
<evidence type="ECO:0000256" key="2">
    <source>
        <dbReference type="SAM" id="Phobius"/>
    </source>
</evidence>
<dbReference type="Proteomes" id="UP000016986">
    <property type="component" value="Unassembled WGS sequence"/>
</dbReference>
<dbReference type="EMBL" id="BATA01000006">
    <property type="protein sequence ID" value="GAD51700.1"/>
    <property type="molecule type" value="Genomic_DNA"/>
</dbReference>
<keyword evidence="2" id="KW-1133">Transmembrane helix</keyword>
<dbReference type="InterPro" id="IPR000601">
    <property type="entry name" value="PKD_dom"/>
</dbReference>
<comment type="caution">
    <text evidence="4">The sequence shown here is derived from an EMBL/GenBank/DDBJ whole genome shotgun (WGS) entry which is preliminary data.</text>
</comment>
<feature type="compositionally biased region" description="Low complexity" evidence="1">
    <location>
        <begin position="1088"/>
        <end position="1102"/>
    </location>
</feature>
<keyword evidence="2" id="KW-0812">Transmembrane</keyword>
<organism evidence="4 5">
    <name type="scientific">Halarchaeum acidiphilum MH1-52-1</name>
    <dbReference type="NCBI Taxonomy" id="1261545"/>
    <lineage>
        <taxon>Archaea</taxon>
        <taxon>Methanobacteriati</taxon>
        <taxon>Methanobacteriota</taxon>
        <taxon>Stenosarchaea group</taxon>
        <taxon>Halobacteria</taxon>
        <taxon>Halobacteriales</taxon>
        <taxon>Halobacteriaceae</taxon>
    </lineage>
</organism>
<keyword evidence="2" id="KW-0472">Membrane</keyword>
<dbReference type="eggNOG" id="arCOG10954">
    <property type="taxonomic scope" value="Archaea"/>
</dbReference>
<feature type="compositionally biased region" description="Polar residues" evidence="1">
    <location>
        <begin position="1282"/>
        <end position="1308"/>
    </location>
</feature>
<dbReference type="eggNOG" id="arCOG03499">
    <property type="taxonomic scope" value="Archaea"/>
</dbReference>
<evidence type="ECO:0000313" key="4">
    <source>
        <dbReference type="EMBL" id="GAD51700.1"/>
    </source>
</evidence>
<evidence type="ECO:0000256" key="1">
    <source>
        <dbReference type="SAM" id="MobiDB-lite"/>
    </source>
</evidence>
<dbReference type="OrthoDB" id="269553at2157"/>
<dbReference type="Pfam" id="PF18911">
    <property type="entry name" value="PKD_4"/>
    <property type="match status" value="1"/>
</dbReference>
<feature type="domain" description="PKD" evidence="3">
    <location>
        <begin position="1103"/>
        <end position="1191"/>
    </location>
</feature>
<feature type="compositionally biased region" description="Acidic residues" evidence="1">
    <location>
        <begin position="1206"/>
        <end position="1235"/>
    </location>
</feature>
<proteinExistence type="predicted"/>
<name>U2YRS7_9EURY</name>
<feature type="region of interest" description="Disordered" evidence="1">
    <location>
        <begin position="1079"/>
        <end position="1102"/>
    </location>
</feature>
<feature type="compositionally biased region" description="Low complexity" evidence="1">
    <location>
        <begin position="1239"/>
        <end position="1281"/>
    </location>
</feature>
<evidence type="ECO:0000313" key="5">
    <source>
        <dbReference type="Proteomes" id="UP000016986"/>
    </source>
</evidence>
<protein>
    <recommendedName>
        <fullName evidence="3">PKD domain-containing protein</fullName>
    </recommendedName>
</protein>
<dbReference type="RefSeq" id="WP_021779689.1">
    <property type="nucleotide sequence ID" value="NZ_BATA01000006.1"/>
</dbReference>
<keyword evidence="5" id="KW-1185">Reference proteome</keyword>
<dbReference type="PROSITE" id="PS50093">
    <property type="entry name" value="PKD"/>
    <property type="match status" value="1"/>
</dbReference>
<dbReference type="InterPro" id="IPR022409">
    <property type="entry name" value="PKD/Chitinase_dom"/>
</dbReference>
<dbReference type="InterPro" id="IPR013783">
    <property type="entry name" value="Ig-like_fold"/>
</dbReference>
<gene>
    <name evidence="4" type="ORF">MBEHAL_0460</name>
</gene>